<dbReference type="InterPro" id="IPR049680">
    <property type="entry name" value="FLVCR1-2_SLC49-like"/>
</dbReference>
<evidence type="ECO:0000256" key="1">
    <source>
        <dbReference type="ARBA" id="ARBA00004141"/>
    </source>
</evidence>
<proteinExistence type="predicted"/>
<evidence type="ECO:0000256" key="6">
    <source>
        <dbReference type="SAM" id="Phobius"/>
    </source>
</evidence>
<dbReference type="VEuPathDB" id="TriTrypDB:BSAL_00975"/>
<feature type="region of interest" description="Disordered" evidence="5">
    <location>
        <begin position="76"/>
        <end position="106"/>
    </location>
</feature>
<dbReference type="GO" id="GO:0016020">
    <property type="term" value="C:membrane"/>
    <property type="evidence" value="ECO:0007669"/>
    <property type="project" value="UniProtKB-SubCell"/>
</dbReference>
<evidence type="ECO:0000256" key="3">
    <source>
        <dbReference type="ARBA" id="ARBA00022989"/>
    </source>
</evidence>
<comment type="subcellular location">
    <subcellularLocation>
        <location evidence="1">Membrane</location>
        <topology evidence="1">Multi-pass membrane protein</topology>
    </subcellularLocation>
</comment>
<sequence>MRRSHSRDDTDSCVSLPHRSHGAAGHSVDHDDDADDTRHKRQHEASKTSVCPTSPELPLFEPDAIDCDVAPLSHDERRDRLRGEGRGREESITTSSHHQHHHSLGDSIHDVSEKLHESLHHVKEAAAHHHKTRWVVLAVYCALSASNGFQWINYAPIIDEVKEYFKMNSLQVNFLATIYTVVYPALIVIGCVTFQRLGWYGGMILGGILNAVGAALKIVAAVWAPNFVFLAFTQCVNALSEVFFLSLPPLIASVWFGSHQRTLATSIGVMSNSLGTAFGFLVPPLLVTKAHHGASEFATLFGAQAVFAVLVVIASVLLPQKPYHNPSLTASKDTTLRDLLPSLRYLITHPGFVILAFASGLSNDSLGTFASFLAQLLQPFGVDELQSGWIGFAMTISGSIASTLVGVYIDRHRNYKATIMAFSLGAVSCFSIITMVLLYNTGGKNDIFGLCFFFIALMGGFLSAQIPLQLEYAVELTYPKPEAITTAFLLCLSGILTPLLTLGGTDIIGNNPTKANVINFMIGCLALSGTAATMQLFIRDHCHRVDIEKAVPAERHASYLEAEEDRQQKFQREKEVRHIRKREIAVACRGICHSVRGSRCPR</sequence>
<protein>
    <submittedName>
        <fullName evidence="7">MFS transporter, putative</fullName>
    </submittedName>
</protein>
<keyword evidence="2 6" id="KW-0812">Transmembrane</keyword>
<feature type="transmembrane region" description="Helical" evidence="6">
    <location>
        <begin position="297"/>
        <end position="318"/>
    </location>
</feature>
<name>A0A0S4J692_BODSA</name>
<evidence type="ECO:0000313" key="7">
    <source>
        <dbReference type="EMBL" id="CUG86973.1"/>
    </source>
</evidence>
<feature type="transmembrane region" description="Helical" evidence="6">
    <location>
        <begin position="517"/>
        <end position="538"/>
    </location>
</feature>
<feature type="transmembrane region" description="Helical" evidence="6">
    <location>
        <begin position="134"/>
        <end position="152"/>
    </location>
</feature>
<feature type="transmembrane region" description="Helical" evidence="6">
    <location>
        <begin position="447"/>
        <end position="466"/>
    </location>
</feature>
<feature type="region of interest" description="Disordered" evidence="5">
    <location>
        <begin position="1"/>
        <end position="56"/>
    </location>
</feature>
<reference evidence="8" key="1">
    <citation type="submission" date="2015-09" db="EMBL/GenBank/DDBJ databases">
        <authorList>
            <consortium name="Pathogen Informatics"/>
        </authorList>
    </citation>
    <scope>NUCLEOTIDE SEQUENCE [LARGE SCALE GENOMIC DNA]</scope>
    <source>
        <strain evidence="8">Lake Konstanz</strain>
    </source>
</reference>
<keyword evidence="4 6" id="KW-0472">Membrane</keyword>
<keyword evidence="8" id="KW-1185">Reference proteome</keyword>
<feature type="transmembrane region" description="Helical" evidence="6">
    <location>
        <begin position="172"/>
        <end position="192"/>
    </location>
</feature>
<feature type="transmembrane region" description="Helical" evidence="6">
    <location>
        <begin position="229"/>
        <end position="251"/>
    </location>
</feature>
<dbReference type="Gene3D" id="1.20.1250.20">
    <property type="entry name" value="MFS general substrate transporter like domains"/>
    <property type="match status" value="2"/>
</dbReference>
<feature type="transmembrane region" description="Helical" evidence="6">
    <location>
        <begin position="263"/>
        <end position="285"/>
    </location>
</feature>
<dbReference type="InterPro" id="IPR011701">
    <property type="entry name" value="MFS"/>
</dbReference>
<dbReference type="InterPro" id="IPR036259">
    <property type="entry name" value="MFS_trans_sf"/>
</dbReference>
<dbReference type="GO" id="GO:0022857">
    <property type="term" value="F:transmembrane transporter activity"/>
    <property type="evidence" value="ECO:0007669"/>
    <property type="project" value="InterPro"/>
</dbReference>
<evidence type="ECO:0000256" key="4">
    <source>
        <dbReference type="ARBA" id="ARBA00023136"/>
    </source>
</evidence>
<dbReference type="Pfam" id="PF07690">
    <property type="entry name" value="MFS_1"/>
    <property type="match status" value="1"/>
</dbReference>
<dbReference type="AlphaFoldDB" id="A0A0S4J692"/>
<feature type="compositionally biased region" description="Basic and acidic residues" evidence="5">
    <location>
        <begin position="76"/>
        <end position="91"/>
    </location>
</feature>
<feature type="transmembrane region" description="Helical" evidence="6">
    <location>
        <begin position="421"/>
        <end position="441"/>
    </location>
</feature>
<evidence type="ECO:0000256" key="2">
    <source>
        <dbReference type="ARBA" id="ARBA00022692"/>
    </source>
</evidence>
<evidence type="ECO:0000256" key="5">
    <source>
        <dbReference type="SAM" id="MobiDB-lite"/>
    </source>
</evidence>
<feature type="transmembrane region" description="Helical" evidence="6">
    <location>
        <begin position="199"/>
        <end position="223"/>
    </location>
</feature>
<dbReference type="PANTHER" id="PTHR10924:SF6">
    <property type="entry name" value="SOLUTE CARRIER FAMILY 49 MEMBER A3"/>
    <property type="match status" value="1"/>
</dbReference>
<evidence type="ECO:0000313" key="8">
    <source>
        <dbReference type="Proteomes" id="UP000051952"/>
    </source>
</evidence>
<dbReference type="PANTHER" id="PTHR10924">
    <property type="entry name" value="MAJOR FACILITATOR SUPERFAMILY PROTEIN-RELATED"/>
    <property type="match status" value="1"/>
</dbReference>
<dbReference type="OMA" id="TRPGNIF"/>
<dbReference type="EMBL" id="CYKH01001418">
    <property type="protein sequence ID" value="CUG86973.1"/>
    <property type="molecule type" value="Genomic_DNA"/>
</dbReference>
<gene>
    <name evidence="7" type="ORF">BSAL_00975</name>
</gene>
<dbReference type="SUPFAM" id="SSF103473">
    <property type="entry name" value="MFS general substrate transporter"/>
    <property type="match status" value="1"/>
</dbReference>
<keyword evidence="3 6" id="KW-1133">Transmembrane helix</keyword>
<dbReference type="Proteomes" id="UP000051952">
    <property type="component" value="Unassembled WGS sequence"/>
</dbReference>
<feature type="transmembrane region" description="Helical" evidence="6">
    <location>
        <begin position="487"/>
        <end position="505"/>
    </location>
</feature>
<feature type="compositionally biased region" description="Basic and acidic residues" evidence="5">
    <location>
        <begin position="1"/>
        <end position="10"/>
    </location>
</feature>
<dbReference type="OrthoDB" id="422206at2759"/>
<organism evidence="7 8">
    <name type="scientific">Bodo saltans</name>
    <name type="common">Flagellated protozoan</name>
    <dbReference type="NCBI Taxonomy" id="75058"/>
    <lineage>
        <taxon>Eukaryota</taxon>
        <taxon>Discoba</taxon>
        <taxon>Euglenozoa</taxon>
        <taxon>Kinetoplastea</taxon>
        <taxon>Metakinetoplastina</taxon>
        <taxon>Eubodonida</taxon>
        <taxon>Bodonidae</taxon>
        <taxon>Bodo</taxon>
    </lineage>
</organism>
<accession>A0A0S4J692</accession>